<organism evidence="2 3">
    <name type="scientific">Isosphaera pallida (strain ATCC 43644 / DSM 9630 / IS1B)</name>
    <dbReference type="NCBI Taxonomy" id="575540"/>
    <lineage>
        <taxon>Bacteria</taxon>
        <taxon>Pseudomonadati</taxon>
        <taxon>Planctomycetota</taxon>
        <taxon>Planctomycetia</taxon>
        <taxon>Isosphaerales</taxon>
        <taxon>Isosphaeraceae</taxon>
        <taxon>Isosphaera</taxon>
    </lineage>
</organism>
<evidence type="ECO:0000256" key="1">
    <source>
        <dbReference type="SAM" id="Phobius"/>
    </source>
</evidence>
<dbReference type="RefSeq" id="WP_013566394.1">
    <property type="nucleotide sequence ID" value="NC_014962.1"/>
</dbReference>
<keyword evidence="1" id="KW-1133">Transmembrane helix</keyword>
<reference key="1">
    <citation type="submission" date="2010-11" db="EMBL/GenBank/DDBJ databases">
        <title>The complete sequence of chromosome of Isophaera pallida ATCC 43644.</title>
        <authorList>
            <consortium name="US DOE Joint Genome Institute (JGI-PGF)"/>
            <person name="Lucas S."/>
            <person name="Copeland A."/>
            <person name="Lapidus A."/>
            <person name="Bruce D."/>
            <person name="Goodwin L."/>
            <person name="Pitluck S."/>
            <person name="Kyrpides N."/>
            <person name="Mavromatis K."/>
            <person name="Pagani I."/>
            <person name="Ivanova N."/>
            <person name="Saunders E."/>
            <person name="Brettin T."/>
            <person name="Detter J.C."/>
            <person name="Han C."/>
            <person name="Tapia R."/>
            <person name="Land M."/>
            <person name="Hauser L."/>
            <person name="Markowitz V."/>
            <person name="Cheng J.-F."/>
            <person name="Hugenholtz P."/>
            <person name="Woyke T."/>
            <person name="Wu D."/>
            <person name="Eisen J.A."/>
        </authorList>
    </citation>
    <scope>NUCLEOTIDE SEQUENCE</scope>
    <source>
        <strain>ATCC 43644</strain>
    </source>
</reference>
<dbReference type="InParanoid" id="E8QXR9"/>
<dbReference type="AlphaFoldDB" id="E8QXR9"/>
<dbReference type="HOGENOM" id="CLU_1281776_0_0_0"/>
<keyword evidence="3" id="KW-1185">Reference proteome</keyword>
<proteinExistence type="predicted"/>
<dbReference type="eggNOG" id="ENOG5034C5V">
    <property type="taxonomic scope" value="Bacteria"/>
</dbReference>
<sequence>MIRDWIYDDPTWLYVVLAALAGLALSLTYITQLAKYLYGALVLLLLAGLIALADWWVVTDRERITEAVHDMAEAARQSDAKRLLSWFDLEAVTLPPIPGRGSKRPQVVEATIQFLERPLTAAAMTRLIQRELEAHRFEMVRVSGLKVRILEQQRRAEARFRVLAAATPRQPGPSDRYGAGSGVLDLTLGFREVSQGVWKVDTVDSPDEAIQRLRP</sequence>
<feature type="transmembrane region" description="Helical" evidence="1">
    <location>
        <begin position="12"/>
        <end position="30"/>
    </location>
</feature>
<evidence type="ECO:0000313" key="3">
    <source>
        <dbReference type="Proteomes" id="UP000008631"/>
    </source>
</evidence>
<dbReference type="EMBL" id="CP002353">
    <property type="protein sequence ID" value="ADV64106.1"/>
    <property type="molecule type" value="Genomic_DNA"/>
</dbReference>
<protein>
    <submittedName>
        <fullName evidence="2">Uncharacterized protein</fullName>
    </submittedName>
</protein>
<gene>
    <name evidence="2" type="ordered locus">Isop_3549</name>
</gene>
<dbReference type="KEGG" id="ipa:Isop_3549"/>
<dbReference type="Proteomes" id="UP000008631">
    <property type="component" value="Chromosome"/>
</dbReference>
<feature type="transmembrane region" description="Helical" evidence="1">
    <location>
        <begin position="36"/>
        <end position="57"/>
    </location>
</feature>
<reference evidence="2 3" key="2">
    <citation type="journal article" date="2011" name="Stand. Genomic Sci.">
        <title>Complete genome sequence of Isosphaera pallida type strain (IS1B).</title>
        <authorList>
            <consortium name="US DOE Joint Genome Institute (JGI-PGF)"/>
            <person name="Goker M."/>
            <person name="Cleland D."/>
            <person name="Saunders E."/>
            <person name="Lapidus A."/>
            <person name="Nolan M."/>
            <person name="Lucas S."/>
            <person name="Hammon N."/>
            <person name="Deshpande S."/>
            <person name="Cheng J.F."/>
            <person name="Tapia R."/>
            <person name="Han C."/>
            <person name="Goodwin L."/>
            <person name="Pitluck S."/>
            <person name="Liolios K."/>
            <person name="Pagani I."/>
            <person name="Ivanova N."/>
            <person name="Mavromatis K."/>
            <person name="Pati A."/>
            <person name="Chen A."/>
            <person name="Palaniappan K."/>
            <person name="Land M."/>
            <person name="Hauser L."/>
            <person name="Chang Y.J."/>
            <person name="Jeffries C.D."/>
            <person name="Detter J.C."/>
            <person name="Beck B."/>
            <person name="Woyke T."/>
            <person name="Bristow J."/>
            <person name="Eisen J.A."/>
            <person name="Markowitz V."/>
            <person name="Hugenholtz P."/>
            <person name="Kyrpides N.C."/>
            <person name="Klenk H.P."/>
        </authorList>
    </citation>
    <scope>NUCLEOTIDE SEQUENCE [LARGE SCALE GENOMIC DNA]</scope>
    <source>
        <strain evidence="3">ATCC 43644 / DSM 9630 / IS1B</strain>
    </source>
</reference>
<keyword evidence="1" id="KW-0812">Transmembrane</keyword>
<keyword evidence="1" id="KW-0472">Membrane</keyword>
<evidence type="ECO:0000313" key="2">
    <source>
        <dbReference type="EMBL" id="ADV64106.1"/>
    </source>
</evidence>
<accession>E8QXR9</accession>
<name>E8QXR9_ISOPI</name>